<dbReference type="Proteomes" id="UP000285146">
    <property type="component" value="Unassembled WGS sequence"/>
</dbReference>
<dbReference type="OrthoDB" id="5575144at2759"/>
<comment type="caution">
    <text evidence="2">The sequence shown here is derived from an EMBL/GenBank/DDBJ whole genome shotgun (WGS) entry which is preliminary data.</text>
</comment>
<name>A0A423XB64_9PEZI</name>
<organism evidence="2 3">
    <name type="scientific">Cytospora leucostoma</name>
    <dbReference type="NCBI Taxonomy" id="1230097"/>
    <lineage>
        <taxon>Eukaryota</taxon>
        <taxon>Fungi</taxon>
        <taxon>Dikarya</taxon>
        <taxon>Ascomycota</taxon>
        <taxon>Pezizomycotina</taxon>
        <taxon>Sordariomycetes</taxon>
        <taxon>Sordariomycetidae</taxon>
        <taxon>Diaporthales</taxon>
        <taxon>Cytosporaceae</taxon>
        <taxon>Cytospora</taxon>
    </lineage>
</organism>
<evidence type="ECO:0000313" key="3">
    <source>
        <dbReference type="Proteomes" id="UP000285146"/>
    </source>
</evidence>
<reference evidence="2 3" key="1">
    <citation type="submission" date="2015-09" db="EMBL/GenBank/DDBJ databases">
        <title>Host preference determinants of Valsa canker pathogens revealed by comparative genomics.</title>
        <authorList>
            <person name="Yin Z."/>
            <person name="Huang L."/>
        </authorList>
    </citation>
    <scope>NUCLEOTIDE SEQUENCE [LARGE SCALE GENOMIC DNA]</scope>
    <source>
        <strain evidence="2 3">SXYLt</strain>
    </source>
</reference>
<protein>
    <submittedName>
        <fullName evidence="2">Uncharacterized protein</fullName>
    </submittedName>
</protein>
<dbReference type="AlphaFoldDB" id="A0A423XB64"/>
<feature type="region of interest" description="Disordered" evidence="1">
    <location>
        <begin position="40"/>
        <end position="89"/>
    </location>
</feature>
<accession>A0A423XB64</accession>
<proteinExistence type="predicted"/>
<sequence length="89" mass="9710">MDLEVAKVSSAFADAVGRPIIQGLRITDVLAFGDRERMGGLQRQMQDEQARREPNYLPPIPTTKTLNNKARRRSKAGLVTTGSVSTLAA</sequence>
<keyword evidence="3" id="KW-1185">Reference proteome</keyword>
<evidence type="ECO:0000256" key="1">
    <source>
        <dbReference type="SAM" id="MobiDB-lite"/>
    </source>
</evidence>
<dbReference type="EMBL" id="LKEB01000021">
    <property type="protein sequence ID" value="ROW13201.1"/>
    <property type="molecule type" value="Genomic_DNA"/>
</dbReference>
<gene>
    <name evidence="2" type="ORF">VPNG_04790</name>
</gene>
<feature type="compositionally biased region" description="Basic and acidic residues" evidence="1">
    <location>
        <begin position="45"/>
        <end position="54"/>
    </location>
</feature>
<dbReference type="STRING" id="1230097.A0A423XB64"/>
<evidence type="ECO:0000313" key="2">
    <source>
        <dbReference type="EMBL" id="ROW13201.1"/>
    </source>
</evidence>
<feature type="compositionally biased region" description="Polar residues" evidence="1">
    <location>
        <begin position="80"/>
        <end position="89"/>
    </location>
</feature>
<dbReference type="InParanoid" id="A0A423XB64"/>